<keyword evidence="4 7" id="KW-1133">Transmembrane helix</keyword>
<accession>A0A9Q1CT95</accession>
<comment type="similarity">
    <text evidence="2">Belongs to the CD225/Dispanin family.</text>
</comment>
<comment type="caution">
    <text evidence="8">The sequence shown here is derived from an EMBL/GenBank/DDBJ whole genome shotgun (WGS) entry which is preliminary data.</text>
</comment>
<evidence type="ECO:0000256" key="1">
    <source>
        <dbReference type="ARBA" id="ARBA00004370"/>
    </source>
</evidence>
<evidence type="ECO:0008006" key="10">
    <source>
        <dbReference type="Google" id="ProtNLM"/>
    </source>
</evidence>
<dbReference type="Proteomes" id="UP001152320">
    <property type="component" value="Chromosome 1"/>
</dbReference>
<dbReference type="EMBL" id="JAIZAY010000001">
    <property type="protein sequence ID" value="KAJ8050435.1"/>
    <property type="molecule type" value="Genomic_DNA"/>
</dbReference>
<evidence type="ECO:0000313" key="9">
    <source>
        <dbReference type="Proteomes" id="UP001152320"/>
    </source>
</evidence>
<proteinExistence type="inferred from homology"/>
<protein>
    <recommendedName>
        <fullName evidence="10">Interferon-induced transmembrane protein</fullName>
    </recommendedName>
</protein>
<gene>
    <name evidence="8" type="ORF">HOLleu_03640</name>
</gene>
<evidence type="ECO:0000256" key="2">
    <source>
        <dbReference type="ARBA" id="ARBA00006843"/>
    </source>
</evidence>
<dbReference type="PANTHER" id="PTHR14948:SF44">
    <property type="entry name" value="PROLINE-RICH TRANSMEMBRANE PROTEIN 1-LIKE"/>
    <property type="match status" value="1"/>
</dbReference>
<organism evidence="8 9">
    <name type="scientific">Holothuria leucospilota</name>
    <name type="common">Black long sea cucumber</name>
    <name type="synonym">Mertensiothuria leucospilota</name>
    <dbReference type="NCBI Taxonomy" id="206669"/>
    <lineage>
        <taxon>Eukaryota</taxon>
        <taxon>Metazoa</taxon>
        <taxon>Echinodermata</taxon>
        <taxon>Eleutherozoa</taxon>
        <taxon>Echinozoa</taxon>
        <taxon>Holothuroidea</taxon>
        <taxon>Aspidochirotacea</taxon>
        <taxon>Aspidochirotida</taxon>
        <taxon>Holothuriidae</taxon>
        <taxon>Holothuria</taxon>
    </lineage>
</organism>
<dbReference type="PANTHER" id="PTHR14948">
    <property type="entry name" value="NG5"/>
    <property type="match status" value="1"/>
</dbReference>
<feature type="region of interest" description="Disordered" evidence="6">
    <location>
        <begin position="1"/>
        <end position="30"/>
    </location>
</feature>
<dbReference type="InterPro" id="IPR007593">
    <property type="entry name" value="CD225/Dispanin_fam"/>
</dbReference>
<evidence type="ECO:0000256" key="5">
    <source>
        <dbReference type="ARBA" id="ARBA00023136"/>
    </source>
</evidence>
<feature type="transmembrane region" description="Helical" evidence="7">
    <location>
        <begin position="101"/>
        <end position="134"/>
    </location>
</feature>
<evidence type="ECO:0000256" key="4">
    <source>
        <dbReference type="ARBA" id="ARBA00022989"/>
    </source>
</evidence>
<keyword evidence="9" id="KW-1185">Reference proteome</keyword>
<name>A0A9Q1CT95_HOLLE</name>
<dbReference type="InterPro" id="IPR051423">
    <property type="entry name" value="CD225/Dispanin"/>
</dbReference>
<evidence type="ECO:0000313" key="8">
    <source>
        <dbReference type="EMBL" id="KAJ8050435.1"/>
    </source>
</evidence>
<keyword evidence="3 7" id="KW-0812">Transmembrane</keyword>
<evidence type="ECO:0000256" key="3">
    <source>
        <dbReference type="ARBA" id="ARBA00022692"/>
    </source>
</evidence>
<sequence length="165" mass="17658">MEKQDEHIPGQALSPQKEAPPPSYTAAPNQPPQTTLIIREASQPMPSDYMIFACVVIWLCPGSLICGLVAFFCSMKVKSAYNAGDYDGALAASKQAKLWSIIGVVLGIVDVITGIVVTILMIVLAAAAAATAAASFGDVLGDLNDLNDLNNDLNDNYQLSNWWWT</sequence>
<evidence type="ECO:0000256" key="7">
    <source>
        <dbReference type="SAM" id="Phobius"/>
    </source>
</evidence>
<dbReference type="GO" id="GO:0016020">
    <property type="term" value="C:membrane"/>
    <property type="evidence" value="ECO:0007669"/>
    <property type="project" value="UniProtKB-SubCell"/>
</dbReference>
<keyword evidence="5 7" id="KW-0472">Membrane</keyword>
<reference evidence="8" key="1">
    <citation type="submission" date="2021-10" db="EMBL/GenBank/DDBJ databases">
        <title>Tropical sea cucumber genome reveals ecological adaptation and Cuvierian tubules defense mechanism.</title>
        <authorList>
            <person name="Chen T."/>
        </authorList>
    </citation>
    <scope>NUCLEOTIDE SEQUENCE</scope>
    <source>
        <strain evidence="8">Nanhai2018</strain>
        <tissue evidence="8">Muscle</tissue>
    </source>
</reference>
<feature type="transmembrane region" description="Helical" evidence="7">
    <location>
        <begin position="49"/>
        <end position="73"/>
    </location>
</feature>
<comment type="subcellular location">
    <subcellularLocation>
        <location evidence="1">Membrane</location>
    </subcellularLocation>
</comment>
<dbReference type="AlphaFoldDB" id="A0A9Q1CT95"/>
<evidence type="ECO:0000256" key="6">
    <source>
        <dbReference type="SAM" id="MobiDB-lite"/>
    </source>
</evidence>
<dbReference type="Pfam" id="PF04505">
    <property type="entry name" value="CD225"/>
    <property type="match status" value="1"/>
</dbReference>